<protein>
    <submittedName>
        <fullName evidence="1">Alpha/beta hydrolase</fullName>
    </submittedName>
</protein>
<dbReference type="RefSeq" id="WP_200267468.1">
    <property type="nucleotide sequence ID" value="NZ_JAENHN010000023.1"/>
</dbReference>
<dbReference type="PANTHER" id="PTHR48098">
    <property type="entry name" value="ENTEROCHELIN ESTERASE-RELATED"/>
    <property type="match status" value="1"/>
</dbReference>
<dbReference type="PANTHER" id="PTHR48098:SF6">
    <property type="entry name" value="FERRI-BACILLIBACTIN ESTERASE BESA"/>
    <property type="match status" value="1"/>
</dbReference>
<keyword evidence="1" id="KW-0378">Hydrolase</keyword>
<dbReference type="Pfam" id="PF00756">
    <property type="entry name" value="Esterase"/>
    <property type="match status" value="1"/>
</dbReference>
<dbReference type="InterPro" id="IPR000801">
    <property type="entry name" value="Esterase-like"/>
</dbReference>
<dbReference type="InterPro" id="IPR050583">
    <property type="entry name" value="Mycobacterial_A85_antigen"/>
</dbReference>
<sequence>MKKGTIDVIENFYMPELDRYRTIRIYLPPHYNESARHYPVIYMHDAQNLFTVKTSSFGTIWDIAVTLDNLYNENPEKAYIVVGIDNGCNYRYSEYCPWYSEVGGEYLPHAKAIGMLGGEGFKYIDFIVNTLKPFIDTTYKTLKDRNNTGICGSSMGGLISMCTGIKYQDVFSKIAAFSSAMYFAEEEVKNFIISEGKRETMRIYMDVGTDETSNPNNPDFPQVYLSCNNNVYQTLKDVGFDLKDVKYEIAEGDIHNEACWCKRFPAMINWLFNL</sequence>
<accession>A0ABS1ELX6</accession>
<dbReference type="GO" id="GO:0016787">
    <property type="term" value="F:hydrolase activity"/>
    <property type="evidence" value="ECO:0007669"/>
    <property type="project" value="UniProtKB-KW"/>
</dbReference>
<dbReference type="EMBL" id="JAENHN010000023">
    <property type="protein sequence ID" value="MBK1810362.1"/>
    <property type="molecule type" value="Genomic_DNA"/>
</dbReference>
<dbReference type="SUPFAM" id="SSF53474">
    <property type="entry name" value="alpha/beta-Hydrolases"/>
    <property type="match status" value="1"/>
</dbReference>
<proteinExistence type="predicted"/>
<evidence type="ECO:0000313" key="2">
    <source>
        <dbReference type="Proteomes" id="UP000596739"/>
    </source>
</evidence>
<keyword evidence="2" id="KW-1185">Reference proteome</keyword>
<comment type="caution">
    <text evidence="1">The sequence shown here is derived from an EMBL/GenBank/DDBJ whole genome shotgun (WGS) entry which is preliminary data.</text>
</comment>
<dbReference type="InterPro" id="IPR029058">
    <property type="entry name" value="AB_hydrolase_fold"/>
</dbReference>
<evidence type="ECO:0000313" key="1">
    <source>
        <dbReference type="EMBL" id="MBK1810362.1"/>
    </source>
</evidence>
<gene>
    <name evidence="1" type="ORF">JHL18_06905</name>
</gene>
<dbReference type="Proteomes" id="UP000596739">
    <property type="component" value="Unassembled WGS sequence"/>
</dbReference>
<reference evidence="2" key="1">
    <citation type="submission" date="2021-01" db="EMBL/GenBank/DDBJ databases">
        <title>Genome public.</title>
        <authorList>
            <person name="Liu C."/>
            <person name="Sun Q."/>
        </authorList>
    </citation>
    <scope>NUCLEOTIDE SEQUENCE [LARGE SCALE GENOMIC DNA]</scope>
    <source>
        <strain evidence="2">YIM B02505</strain>
    </source>
</reference>
<name>A0ABS1ELX6_9CLOT</name>
<organism evidence="1 2">
    <name type="scientific">Clostridium yunnanense</name>
    <dbReference type="NCBI Taxonomy" id="2800325"/>
    <lineage>
        <taxon>Bacteria</taxon>
        <taxon>Bacillati</taxon>
        <taxon>Bacillota</taxon>
        <taxon>Clostridia</taxon>
        <taxon>Eubacteriales</taxon>
        <taxon>Clostridiaceae</taxon>
        <taxon>Clostridium</taxon>
    </lineage>
</organism>
<dbReference type="Gene3D" id="3.40.50.1820">
    <property type="entry name" value="alpha/beta hydrolase"/>
    <property type="match status" value="1"/>
</dbReference>